<evidence type="ECO:0000256" key="2">
    <source>
        <dbReference type="ARBA" id="ARBA00022977"/>
    </source>
</evidence>
<reference evidence="5" key="1">
    <citation type="submission" date="2015-09" db="EMBL/GenBank/DDBJ databases">
        <authorList>
            <consortium name="Pathogen Informatics"/>
        </authorList>
    </citation>
    <scope>NUCLEOTIDE SEQUENCE [LARGE SCALE GENOMIC DNA]</scope>
    <source>
        <strain evidence="5">Lake Konstanz</strain>
    </source>
</reference>
<dbReference type="InterPro" id="IPR036206">
    <property type="entry name" value="ThiamineP_synth_sf"/>
</dbReference>
<accession>A0A0S4JHD5</accession>
<dbReference type="OrthoDB" id="4994at2759"/>
<gene>
    <name evidence="4" type="ORF">BSAL_24115</name>
</gene>
<evidence type="ECO:0000313" key="5">
    <source>
        <dbReference type="Proteomes" id="UP000051952"/>
    </source>
</evidence>
<dbReference type="PANTHER" id="PTHR20857:SF23">
    <property type="entry name" value="THIAMINE BIOSYNTHETIC BIFUNCTIONAL ENZYME"/>
    <property type="match status" value="1"/>
</dbReference>
<evidence type="ECO:0000313" key="4">
    <source>
        <dbReference type="EMBL" id="CUG89928.1"/>
    </source>
</evidence>
<dbReference type="InterPro" id="IPR013785">
    <property type="entry name" value="Aldolase_TIM"/>
</dbReference>
<dbReference type="AlphaFoldDB" id="A0A0S4JHD5"/>
<dbReference type="GO" id="GO:0005737">
    <property type="term" value="C:cytoplasm"/>
    <property type="evidence" value="ECO:0007669"/>
    <property type="project" value="TreeGrafter"/>
</dbReference>
<comment type="pathway">
    <text evidence="1">Cofactor biosynthesis; thiamine diphosphate biosynthesis.</text>
</comment>
<dbReference type="SUPFAM" id="SSF51391">
    <property type="entry name" value="Thiamin phosphate synthase"/>
    <property type="match status" value="1"/>
</dbReference>
<dbReference type="Proteomes" id="UP000051952">
    <property type="component" value="Unassembled WGS sequence"/>
</dbReference>
<dbReference type="VEuPathDB" id="TriTrypDB:BSAL_24115"/>
<dbReference type="EMBL" id="CYKH01001779">
    <property type="protein sequence ID" value="CUG89928.1"/>
    <property type="molecule type" value="Genomic_DNA"/>
</dbReference>
<name>A0A0S4JHD5_BODSA</name>
<proteinExistence type="predicted"/>
<keyword evidence="5" id="KW-1185">Reference proteome</keyword>
<organism evidence="4 5">
    <name type="scientific">Bodo saltans</name>
    <name type="common">Flagellated protozoan</name>
    <dbReference type="NCBI Taxonomy" id="75058"/>
    <lineage>
        <taxon>Eukaryota</taxon>
        <taxon>Discoba</taxon>
        <taxon>Euglenozoa</taxon>
        <taxon>Kinetoplastea</taxon>
        <taxon>Metakinetoplastina</taxon>
        <taxon>Eubodonida</taxon>
        <taxon>Bodonidae</taxon>
        <taxon>Bodo</taxon>
    </lineage>
</organism>
<evidence type="ECO:0000259" key="3">
    <source>
        <dbReference type="Pfam" id="PF02581"/>
    </source>
</evidence>
<sequence>MSAPPRKPKLCLATSAKVGAEADLLNVVEQALRGGLDAVRLTDVALDREAYCRLARKIRELCAKYDAKLVIHNRVECAAEVAPDGIELTMVDNPAANEASVQAARAAVSKDCLVGMSCPLSVAVQRLPTSIDFVGVGPLFPDSDRLPASAAFLTLQQLGEFVKASKVRRVAAFGELNRRNISQVLSSGVEVVVVSREILASGDPQGATRGLKRFLEEVSRGKSKL</sequence>
<protein>
    <submittedName>
        <fullName evidence="4">Thiamine-phosphate diphosphorylase, putative</fullName>
    </submittedName>
</protein>
<keyword evidence="2" id="KW-0784">Thiamine biosynthesis</keyword>
<dbReference type="GO" id="GO:0004789">
    <property type="term" value="F:thiamine-phosphate diphosphorylase activity"/>
    <property type="evidence" value="ECO:0007669"/>
    <property type="project" value="TreeGrafter"/>
</dbReference>
<dbReference type="PANTHER" id="PTHR20857">
    <property type="entry name" value="THIAMINE-PHOSPHATE PYROPHOSPHORYLASE"/>
    <property type="match status" value="1"/>
</dbReference>
<dbReference type="CDD" id="cd00564">
    <property type="entry name" value="TMP_TenI"/>
    <property type="match status" value="1"/>
</dbReference>
<dbReference type="Pfam" id="PF02581">
    <property type="entry name" value="TMP-TENI"/>
    <property type="match status" value="1"/>
</dbReference>
<evidence type="ECO:0000256" key="1">
    <source>
        <dbReference type="ARBA" id="ARBA00004948"/>
    </source>
</evidence>
<dbReference type="Gene3D" id="3.20.20.70">
    <property type="entry name" value="Aldolase class I"/>
    <property type="match status" value="1"/>
</dbReference>
<dbReference type="InterPro" id="IPR022998">
    <property type="entry name" value="ThiamineP_synth_TenI"/>
</dbReference>
<dbReference type="GO" id="GO:0009228">
    <property type="term" value="P:thiamine biosynthetic process"/>
    <property type="evidence" value="ECO:0007669"/>
    <property type="project" value="UniProtKB-KW"/>
</dbReference>
<feature type="domain" description="Thiamine phosphate synthase/TenI" evidence="3">
    <location>
        <begin position="14"/>
        <end position="198"/>
    </location>
</feature>